<evidence type="ECO:0000259" key="3">
    <source>
        <dbReference type="PROSITE" id="PS51186"/>
    </source>
</evidence>
<dbReference type="STRING" id="1563681.BFP71_18580"/>
<comment type="caution">
    <text evidence="4">The sequence shown here is derived from an EMBL/GenBank/DDBJ whole genome shotgun (WGS) entry which is preliminary data.</text>
</comment>
<dbReference type="Proteomes" id="UP000095552">
    <property type="component" value="Unassembled WGS sequence"/>
</dbReference>
<dbReference type="PANTHER" id="PTHR43877">
    <property type="entry name" value="AMINOALKYLPHOSPHONATE N-ACETYLTRANSFERASE-RELATED-RELATED"/>
    <property type="match status" value="1"/>
</dbReference>
<dbReference type="OrthoDB" id="7205533at2"/>
<evidence type="ECO:0000313" key="5">
    <source>
        <dbReference type="Proteomes" id="UP000095552"/>
    </source>
</evidence>
<dbReference type="InterPro" id="IPR050832">
    <property type="entry name" value="Bact_Acetyltransf"/>
</dbReference>
<dbReference type="GO" id="GO:0016747">
    <property type="term" value="F:acyltransferase activity, transferring groups other than amino-acyl groups"/>
    <property type="evidence" value="ECO:0007669"/>
    <property type="project" value="InterPro"/>
</dbReference>
<keyword evidence="1" id="KW-0808">Transferase</keyword>
<feature type="domain" description="N-acetyltransferase" evidence="3">
    <location>
        <begin position="25"/>
        <end position="167"/>
    </location>
</feature>
<dbReference type="PANTHER" id="PTHR43877:SF2">
    <property type="entry name" value="AMINOALKYLPHOSPHONATE N-ACETYLTRANSFERASE-RELATED"/>
    <property type="match status" value="1"/>
</dbReference>
<sequence>MSSFSIKIESVQYSEAEVLRSFGETTFRETFQDQNDPQNLADYLKSSFTLEKIQSQLQNPNTTFYFSRLDGEITGYLKLNLTNEDVEIERIYVKHEFQGRKIGKALYAKALGIAKERSAKRLWLGVWQENKKAIDFYKRQGMEIFDVRTFQLGNEPQDDYLMRIELT</sequence>
<evidence type="ECO:0000256" key="1">
    <source>
        <dbReference type="ARBA" id="ARBA00022679"/>
    </source>
</evidence>
<organism evidence="4 5">
    <name type="scientific">Roseivirga misakiensis</name>
    <dbReference type="NCBI Taxonomy" id="1563681"/>
    <lineage>
        <taxon>Bacteria</taxon>
        <taxon>Pseudomonadati</taxon>
        <taxon>Bacteroidota</taxon>
        <taxon>Cytophagia</taxon>
        <taxon>Cytophagales</taxon>
        <taxon>Roseivirgaceae</taxon>
        <taxon>Roseivirga</taxon>
    </lineage>
</organism>
<keyword evidence="2" id="KW-0012">Acyltransferase</keyword>
<dbReference type="InterPro" id="IPR000182">
    <property type="entry name" value="GNAT_dom"/>
</dbReference>
<dbReference type="PROSITE" id="PS51186">
    <property type="entry name" value="GNAT"/>
    <property type="match status" value="1"/>
</dbReference>
<reference evidence="4 5" key="1">
    <citation type="submission" date="2016-08" db="EMBL/GenBank/DDBJ databases">
        <title>Draft genome of Fabibacter sp. strain SK-8.</title>
        <authorList>
            <person name="Wong S.-K."/>
            <person name="Hamasaki K."/>
            <person name="Yoshizawa S."/>
        </authorList>
    </citation>
    <scope>NUCLEOTIDE SEQUENCE [LARGE SCALE GENOMIC DNA]</scope>
    <source>
        <strain evidence="4 5">SK-8</strain>
    </source>
</reference>
<name>A0A1E5T1Z2_9BACT</name>
<accession>A0A1E5T1Z2</accession>
<proteinExistence type="predicted"/>
<dbReference type="InterPro" id="IPR016181">
    <property type="entry name" value="Acyl_CoA_acyltransferase"/>
</dbReference>
<dbReference type="CDD" id="cd04301">
    <property type="entry name" value="NAT_SF"/>
    <property type="match status" value="1"/>
</dbReference>
<dbReference type="SUPFAM" id="SSF55729">
    <property type="entry name" value="Acyl-CoA N-acyltransferases (Nat)"/>
    <property type="match status" value="1"/>
</dbReference>
<dbReference type="EMBL" id="MDGQ01000005">
    <property type="protein sequence ID" value="OEK05398.1"/>
    <property type="molecule type" value="Genomic_DNA"/>
</dbReference>
<dbReference type="AlphaFoldDB" id="A0A1E5T1Z2"/>
<gene>
    <name evidence="4" type="ORF">BFP71_18580</name>
</gene>
<dbReference type="RefSeq" id="WP_069836902.1">
    <property type="nucleotide sequence ID" value="NZ_MDGQ01000005.1"/>
</dbReference>
<keyword evidence="5" id="KW-1185">Reference proteome</keyword>
<evidence type="ECO:0000256" key="2">
    <source>
        <dbReference type="ARBA" id="ARBA00023315"/>
    </source>
</evidence>
<dbReference type="Gene3D" id="3.40.630.30">
    <property type="match status" value="1"/>
</dbReference>
<dbReference type="Pfam" id="PF00583">
    <property type="entry name" value="Acetyltransf_1"/>
    <property type="match status" value="1"/>
</dbReference>
<protein>
    <recommendedName>
        <fullName evidence="3">N-acetyltransferase domain-containing protein</fullName>
    </recommendedName>
</protein>
<evidence type="ECO:0000313" key="4">
    <source>
        <dbReference type="EMBL" id="OEK05398.1"/>
    </source>
</evidence>